<name>A0A8H5K2B6_9HYPO</name>
<feature type="region of interest" description="Disordered" evidence="1">
    <location>
        <begin position="68"/>
        <end position="115"/>
    </location>
</feature>
<protein>
    <submittedName>
        <fullName evidence="2">Uncharacterized protein</fullName>
    </submittedName>
</protein>
<proteinExistence type="predicted"/>
<accession>A0A8H5K2B6</accession>
<dbReference type="EMBL" id="JAAOAQ010000127">
    <property type="protein sequence ID" value="KAF5565603.1"/>
    <property type="molecule type" value="Genomic_DNA"/>
</dbReference>
<keyword evidence="3" id="KW-1185">Reference proteome</keyword>
<reference evidence="2 3" key="1">
    <citation type="submission" date="2020-05" db="EMBL/GenBank/DDBJ databases">
        <title>Identification and distribution of gene clusters putatively required for synthesis of sphingolipid metabolism inhibitors in phylogenetically diverse species of the filamentous fungus Fusarium.</title>
        <authorList>
            <person name="Kim H.-S."/>
            <person name="Busman M."/>
            <person name="Brown D.W."/>
            <person name="Divon H."/>
            <person name="Uhlig S."/>
            <person name="Proctor R.H."/>
        </authorList>
    </citation>
    <scope>NUCLEOTIDE SEQUENCE [LARGE SCALE GENOMIC DNA]</scope>
    <source>
        <strain evidence="2 3">NRRL 13617</strain>
    </source>
</reference>
<dbReference type="AlphaFoldDB" id="A0A8H5K2B6"/>
<dbReference type="Proteomes" id="UP000582016">
    <property type="component" value="Unassembled WGS sequence"/>
</dbReference>
<sequence length="139" mass="14971">MAEELHLPSDQVEEVPRCSMTIKTTLSDGTTINLTVSPASTGYSAATASTTFTHTSFTFHISTSLPNHVLPSRKSSPPPESYPSSISLPSEEYPKPPSTQSPPVPYLKPSNMAGLPEDDVAINTGKRNLLFYVYANKDG</sequence>
<feature type="compositionally biased region" description="Pro residues" evidence="1">
    <location>
        <begin position="95"/>
        <end position="106"/>
    </location>
</feature>
<evidence type="ECO:0000313" key="3">
    <source>
        <dbReference type="Proteomes" id="UP000582016"/>
    </source>
</evidence>
<evidence type="ECO:0000256" key="1">
    <source>
        <dbReference type="SAM" id="MobiDB-lite"/>
    </source>
</evidence>
<evidence type="ECO:0000313" key="2">
    <source>
        <dbReference type="EMBL" id="KAF5565603.1"/>
    </source>
</evidence>
<gene>
    <name evidence="2" type="ORF">FPHYL_4157</name>
</gene>
<feature type="compositionally biased region" description="Low complexity" evidence="1">
    <location>
        <begin position="82"/>
        <end position="91"/>
    </location>
</feature>
<comment type="caution">
    <text evidence="2">The sequence shown here is derived from an EMBL/GenBank/DDBJ whole genome shotgun (WGS) entry which is preliminary data.</text>
</comment>
<organism evidence="2 3">
    <name type="scientific">Fusarium phyllophilum</name>
    <dbReference type="NCBI Taxonomy" id="47803"/>
    <lineage>
        <taxon>Eukaryota</taxon>
        <taxon>Fungi</taxon>
        <taxon>Dikarya</taxon>
        <taxon>Ascomycota</taxon>
        <taxon>Pezizomycotina</taxon>
        <taxon>Sordariomycetes</taxon>
        <taxon>Hypocreomycetidae</taxon>
        <taxon>Hypocreales</taxon>
        <taxon>Nectriaceae</taxon>
        <taxon>Fusarium</taxon>
        <taxon>Fusarium fujikuroi species complex</taxon>
    </lineage>
</organism>